<evidence type="ECO:0000256" key="10">
    <source>
        <dbReference type="ARBA" id="ARBA00039988"/>
    </source>
</evidence>
<dbReference type="RefSeq" id="WP_103043697.1">
    <property type="nucleotide sequence ID" value="NZ_BAABBP010000010.1"/>
</dbReference>
<dbReference type="InterPro" id="IPR006145">
    <property type="entry name" value="PsdUridine_synth_RsuA/RluA"/>
</dbReference>
<comment type="caution">
    <text evidence="17">The sequence shown here is derived from an EMBL/GenBank/DDBJ whole genome shotgun (WGS) entry which is preliminary data.</text>
</comment>
<evidence type="ECO:0000256" key="2">
    <source>
        <dbReference type="ARBA" id="ARBA00022552"/>
    </source>
</evidence>
<dbReference type="PROSITE" id="PS01129">
    <property type="entry name" value="PSI_RLU"/>
    <property type="match status" value="1"/>
</dbReference>
<keyword evidence="4" id="KW-0413">Isomerase</keyword>
<evidence type="ECO:0000259" key="16">
    <source>
        <dbReference type="Pfam" id="PF00849"/>
    </source>
</evidence>
<dbReference type="Gene3D" id="3.30.2350.10">
    <property type="entry name" value="Pseudouridine synthase"/>
    <property type="match status" value="1"/>
</dbReference>
<dbReference type="PANTHER" id="PTHR21600">
    <property type="entry name" value="MITOCHONDRIAL RNA PSEUDOURIDINE SYNTHASE"/>
    <property type="match status" value="1"/>
</dbReference>
<dbReference type="Pfam" id="PF00849">
    <property type="entry name" value="PseudoU_synth_2"/>
    <property type="match status" value="1"/>
</dbReference>
<evidence type="ECO:0000256" key="15">
    <source>
        <dbReference type="ARBA" id="ARBA00043143"/>
    </source>
</evidence>
<evidence type="ECO:0000256" key="1">
    <source>
        <dbReference type="ARBA" id="ARBA00010876"/>
    </source>
</evidence>
<evidence type="ECO:0000256" key="8">
    <source>
        <dbReference type="ARBA" id="ARBA00038944"/>
    </source>
</evidence>
<proteinExistence type="inferred from homology"/>
<dbReference type="InterPro" id="IPR006224">
    <property type="entry name" value="PsdUridine_synth_RluA-like_CS"/>
</dbReference>
<dbReference type="PANTHER" id="PTHR21600:SF91">
    <property type="entry name" value="DUAL-SPECIFICITY RNA PSEUDOURIDINE SYNTHASE RLUA"/>
    <property type="match status" value="1"/>
</dbReference>
<keyword evidence="2" id="KW-0698">rRNA processing</keyword>
<dbReference type="InterPro" id="IPR050188">
    <property type="entry name" value="RluA_PseudoU_synthase"/>
</dbReference>
<sequence>MPADRAALPPTAPGDVHCIYQDADLLVLDKPAGLLCVPGRGPDKQDCLSARAQALWPDALVVHRLDQATSGLVVMARSQAVQRALGQAFAAQQVDKRYHAWVHGSMQPPAGEDGWGEIDAPLAADWPNRPRQQVDWQNGKPSRTLWRVLAHDARQPATLLELRPLTGRTHQLRVHLAHVGHPILGDALYAGAAVQALAPRLLLHACALALAHPATDQPMLWLSHTQLRVHRAPVP</sequence>
<evidence type="ECO:0000256" key="13">
    <source>
        <dbReference type="ARBA" id="ARBA00042844"/>
    </source>
</evidence>
<evidence type="ECO:0000256" key="7">
    <source>
        <dbReference type="ARBA" id="ARBA00037305"/>
    </source>
</evidence>
<comment type="catalytic activity">
    <reaction evidence="5">
        <text>uridine(32) in tRNA = pseudouridine(32) in tRNA</text>
        <dbReference type="Rhea" id="RHEA:42544"/>
        <dbReference type="Rhea" id="RHEA-COMP:10107"/>
        <dbReference type="Rhea" id="RHEA-COMP:10108"/>
        <dbReference type="ChEBI" id="CHEBI:65314"/>
        <dbReference type="ChEBI" id="CHEBI:65315"/>
        <dbReference type="EC" id="5.4.99.28"/>
    </reaction>
</comment>
<evidence type="ECO:0000313" key="17">
    <source>
        <dbReference type="EMBL" id="GAA3992422.1"/>
    </source>
</evidence>
<organism evidence="17 18">
    <name type="scientific">Comamonas faecalis</name>
    <dbReference type="NCBI Taxonomy" id="1387849"/>
    <lineage>
        <taxon>Bacteria</taxon>
        <taxon>Pseudomonadati</taxon>
        <taxon>Pseudomonadota</taxon>
        <taxon>Betaproteobacteria</taxon>
        <taxon>Burkholderiales</taxon>
        <taxon>Comamonadaceae</taxon>
        <taxon>Comamonas</taxon>
    </lineage>
</organism>
<dbReference type="Proteomes" id="UP001501627">
    <property type="component" value="Unassembled WGS sequence"/>
</dbReference>
<gene>
    <name evidence="17" type="ORF">GCM10022279_14580</name>
</gene>
<evidence type="ECO:0000256" key="9">
    <source>
        <dbReference type="ARBA" id="ARBA00038945"/>
    </source>
</evidence>
<comment type="catalytic activity">
    <reaction evidence="6">
        <text>uridine(746) in 23S rRNA = pseudouridine(746) in 23S rRNA</text>
        <dbReference type="Rhea" id="RHEA:42548"/>
        <dbReference type="Rhea" id="RHEA-COMP:10109"/>
        <dbReference type="Rhea" id="RHEA-COMP:10110"/>
        <dbReference type="ChEBI" id="CHEBI:65314"/>
        <dbReference type="ChEBI" id="CHEBI:65315"/>
        <dbReference type="EC" id="5.4.99.29"/>
    </reaction>
</comment>
<evidence type="ECO:0000256" key="14">
    <source>
        <dbReference type="ARBA" id="ARBA00042883"/>
    </source>
</evidence>
<feature type="domain" description="Pseudouridine synthase RsuA/RluA-like" evidence="16">
    <location>
        <begin position="24"/>
        <end position="178"/>
    </location>
</feature>
<evidence type="ECO:0000313" key="18">
    <source>
        <dbReference type="Proteomes" id="UP001501627"/>
    </source>
</evidence>
<dbReference type="SUPFAM" id="SSF55120">
    <property type="entry name" value="Pseudouridine synthase"/>
    <property type="match status" value="1"/>
</dbReference>
<dbReference type="InterPro" id="IPR020103">
    <property type="entry name" value="PsdUridine_synth_cat_dom_sf"/>
</dbReference>
<protein>
    <recommendedName>
        <fullName evidence="10">Dual-specificity RNA pseudouridine synthase RluA</fullName>
        <ecNumber evidence="8">5.4.99.28</ecNumber>
        <ecNumber evidence="9">5.4.99.29</ecNumber>
    </recommendedName>
    <alternativeName>
        <fullName evidence="11">23S rRNA pseudouridine(746) synthase</fullName>
    </alternativeName>
    <alternativeName>
        <fullName evidence="14">Ribosomal large subunit pseudouridine synthase A</fullName>
    </alternativeName>
    <alternativeName>
        <fullName evidence="13">rRNA pseudouridylate synthase A</fullName>
    </alternativeName>
    <alternativeName>
        <fullName evidence="15">rRNA-uridine isomerase A</fullName>
    </alternativeName>
    <alternativeName>
        <fullName evidence="12">tRNA pseudouridine(32) synthase</fullName>
    </alternativeName>
</protein>
<dbReference type="EC" id="5.4.99.28" evidence="8"/>
<comment type="similarity">
    <text evidence="1">Belongs to the pseudouridine synthase RluA family.</text>
</comment>
<dbReference type="EC" id="5.4.99.29" evidence="9"/>
<evidence type="ECO:0000256" key="6">
    <source>
        <dbReference type="ARBA" id="ARBA00036916"/>
    </source>
</evidence>
<dbReference type="EMBL" id="BAABBP010000010">
    <property type="protein sequence ID" value="GAA3992422.1"/>
    <property type="molecule type" value="Genomic_DNA"/>
</dbReference>
<accession>A0ABP7R6K5</accession>
<keyword evidence="3" id="KW-0819">tRNA processing</keyword>
<evidence type="ECO:0000256" key="12">
    <source>
        <dbReference type="ARBA" id="ARBA00042372"/>
    </source>
</evidence>
<evidence type="ECO:0000256" key="11">
    <source>
        <dbReference type="ARBA" id="ARBA00041266"/>
    </source>
</evidence>
<evidence type="ECO:0000256" key="5">
    <source>
        <dbReference type="ARBA" id="ARBA00036184"/>
    </source>
</evidence>
<keyword evidence="18" id="KW-1185">Reference proteome</keyword>
<comment type="function">
    <text evidence="7">Dual specificity enzyme that catalyzes the synthesis of pseudouridine from uracil-746 in 23S ribosomal RNA and from uracil-32 in the anticodon stem and loop of transfer RNAs.</text>
</comment>
<reference evidence="18" key="1">
    <citation type="journal article" date="2019" name="Int. J. Syst. Evol. Microbiol.">
        <title>The Global Catalogue of Microorganisms (GCM) 10K type strain sequencing project: providing services to taxonomists for standard genome sequencing and annotation.</title>
        <authorList>
            <consortium name="The Broad Institute Genomics Platform"/>
            <consortium name="The Broad Institute Genome Sequencing Center for Infectious Disease"/>
            <person name="Wu L."/>
            <person name="Ma J."/>
        </authorList>
    </citation>
    <scope>NUCLEOTIDE SEQUENCE [LARGE SCALE GENOMIC DNA]</scope>
    <source>
        <strain evidence="18">JCM 17561</strain>
    </source>
</reference>
<name>A0ABP7R6K5_9BURK</name>
<evidence type="ECO:0000256" key="4">
    <source>
        <dbReference type="ARBA" id="ARBA00023235"/>
    </source>
</evidence>
<dbReference type="CDD" id="cd02869">
    <property type="entry name" value="PseudoU_synth_RluA_like"/>
    <property type="match status" value="1"/>
</dbReference>
<evidence type="ECO:0000256" key="3">
    <source>
        <dbReference type="ARBA" id="ARBA00022694"/>
    </source>
</evidence>